<comment type="subcellular location">
    <subcellularLocation>
        <location evidence="9">Cytoplasm</location>
    </subcellularLocation>
</comment>
<evidence type="ECO:0000256" key="9">
    <source>
        <dbReference type="RuleBase" id="RU367104"/>
    </source>
</evidence>
<keyword evidence="7 9" id="KW-0788">Thiol protease</keyword>
<name>A0A9P0DTG7_PHACE</name>
<evidence type="ECO:0000313" key="12">
    <source>
        <dbReference type="EMBL" id="CAH1176410.1"/>
    </source>
</evidence>
<sequence length="312" mass="34421">MTRFALRVKMKSGHQVVNNLSHDSTIEDLKQTLSSLSNIPINKLCVLSGFPPKVLDITKDNLNLSSCGLSSGDTLILEEKTVSDSEEKAKTASTLGSRDNADVQQHIESPGILMKFVVPADNSCLFTSINFVLNGKVDESGTFGPYMRKLVAETIKGDKHSYDEAILGKPVDEYCAWIQADTSWGGAIELAILANYYGIEIAVVDTINAIINKFGEDQNYALRVFLLFDGIHYDPLFMEPFDGGKIQTIFPTEDERILRDAEQLAYEAKSSRQFTDVDKFTLKCMVCNILLKGQVAAQEHAHSSGHANFGEV</sequence>
<keyword evidence="5 9" id="KW-0833">Ubl conjugation pathway</keyword>
<dbReference type="InterPro" id="IPR000626">
    <property type="entry name" value="Ubiquitin-like_dom"/>
</dbReference>
<protein>
    <recommendedName>
        <fullName evidence="9">Ubiquitin thioesterase OTU</fullName>
        <ecNumber evidence="9">3.4.19.12</ecNumber>
    </recommendedName>
</protein>
<dbReference type="GO" id="GO:0016579">
    <property type="term" value="P:protein deubiquitination"/>
    <property type="evidence" value="ECO:0007669"/>
    <property type="project" value="TreeGrafter"/>
</dbReference>
<keyword evidence="4" id="KW-0863">Zinc-finger</keyword>
<gene>
    <name evidence="12" type="ORF">PHAECO_LOCUS11422</name>
</gene>
<dbReference type="PROSITE" id="PS50802">
    <property type="entry name" value="OTU"/>
    <property type="match status" value="1"/>
</dbReference>
<evidence type="ECO:0000259" key="11">
    <source>
        <dbReference type="PROSITE" id="PS50802"/>
    </source>
</evidence>
<evidence type="ECO:0000259" key="10">
    <source>
        <dbReference type="PROSITE" id="PS50053"/>
    </source>
</evidence>
<dbReference type="GO" id="GO:0036503">
    <property type="term" value="P:ERAD pathway"/>
    <property type="evidence" value="ECO:0007669"/>
    <property type="project" value="TreeGrafter"/>
</dbReference>
<keyword evidence="9" id="KW-0963">Cytoplasm</keyword>
<dbReference type="GO" id="GO:0005634">
    <property type="term" value="C:nucleus"/>
    <property type="evidence" value="ECO:0007669"/>
    <property type="project" value="TreeGrafter"/>
</dbReference>
<dbReference type="InterPro" id="IPR048857">
    <property type="entry name" value="OTU1_Ubl"/>
</dbReference>
<dbReference type="Pfam" id="PF21403">
    <property type="entry name" value="OTU1_UBXL"/>
    <property type="match status" value="1"/>
</dbReference>
<comment type="catalytic activity">
    <reaction evidence="1 9">
        <text>Thiol-dependent hydrolysis of ester, thioester, amide, peptide and isopeptide bonds formed by the C-terminal Gly of ubiquitin (a 76-residue protein attached to proteins as an intracellular targeting signal).</text>
        <dbReference type="EC" id="3.4.19.12"/>
    </reaction>
</comment>
<dbReference type="InterPro" id="IPR029071">
    <property type="entry name" value="Ubiquitin-like_domsf"/>
</dbReference>
<keyword evidence="13" id="KW-1185">Reference proteome</keyword>
<dbReference type="Proteomes" id="UP001153737">
    <property type="component" value="Chromosome 7"/>
</dbReference>
<dbReference type="GO" id="GO:0008270">
    <property type="term" value="F:zinc ion binding"/>
    <property type="evidence" value="ECO:0007669"/>
    <property type="project" value="UniProtKB-KW"/>
</dbReference>
<keyword evidence="8" id="KW-0862">Zinc</keyword>
<dbReference type="SUPFAM" id="SSF54236">
    <property type="entry name" value="Ubiquitin-like"/>
    <property type="match status" value="1"/>
</dbReference>
<dbReference type="PANTHER" id="PTHR13312:SF0">
    <property type="entry name" value="UBIQUITIN THIOESTERASE OTU1"/>
    <property type="match status" value="1"/>
</dbReference>
<feature type="domain" description="Ubiquitin-like" evidence="10">
    <location>
        <begin position="4"/>
        <end position="77"/>
    </location>
</feature>
<keyword evidence="2" id="KW-0645">Protease</keyword>
<dbReference type="Gene3D" id="3.10.20.90">
    <property type="entry name" value="Phosphatidylinositol 3-kinase Catalytic Subunit, Chain A, domain 1"/>
    <property type="match status" value="1"/>
</dbReference>
<dbReference type="OrthoDB" id="65596at2759"/>
<dbReference type="GO" id="GO:0005829">
    <property type="term" value="C:cytosol"/>
    <property type="evidence" value="ECO:0007669"/>
    <property type="project" value="TreeGrafter"/>
</dbReference>
<feature type="domain" description="OTU" evidence="11">
    <location>
        <begin position="113"/>
        <end position="239"/>
    </location>
</feature>
<dbReference type="Pfam" id="PF24560">
    <property type="entry name" value="zf-C2H2_OTU1_C"/>
    <property type="match status" value="1"/>
</dbReference>
<proteinExistence type="predicted"/>
<dbReference type="GO" id="GO:0030968">
    <property type="term" value="P:endoplasmic reticulum unfolded protein response"/>
    <property type="evidence" value="ECO:0007669"/>
    <property type="project" value="TreeGrafter"/>
</dbReference>
<dbReference type="EC" id="3.4.19.12" evidence="9"/>
<dbReference type="FunFam" id="3.10.20.90:FF:000096">
    <property type="entry name" value="Ubiquitin thioesterase OTU1"/>
    <property type="match status" value="1"/>
</dbReference>
<dbReference type="InterPro" id="IPR003323">
    <property type="entry name" value="OTU_dom"/>
</dbReference>
<evidence type="ECO:0000313" key="13">
    <source>
        <dbReference type="Proteomes" id="UP001153737"/>
    </source>
</evidence>
<evidence type="ECO:0000256" key="8">
    <source>
        <dbReference type="ARBA" id="ARBA00022833"/>
    </source>
</evidence>
<dbReference type="Pfam" id="PF02338">
    <property type="entry name" value="OTU"/>
    <property type="match status" value="1"/>
</dbReference>
<dbReference type="EMBL" id="OU896713">
    <property type="protein sequence ID" value="CAH1176410.1"/>
    <property type="molecule type" value="Genomic_DNA"/>
</dbReference>
<evidence type="ECO:0000256" key="7">
    <source>
        <dbReference type="ARBA" id="ARBA00022807"/>
    </source>
</evidence>
<accession>A0A9P0DTG7</accession>
<keyword evidence="3" id="KW-0479">Metal-binding</keyword>
<dbReference type="SUPFAM" id="SSF54001">
    <property type="entry name" value="Cysteine proteinases"/>
    <property type="match status" value="1"/>
</dbReference>
<dbReference type="CDD" id="cd22745">
    <property type="entry name" value="OTU_OTU1"/>
    <property type="match status" value="1"/>
</dbReference>
<dbReference type="AlphaFoldDB" id="A0A9P0DTG7"/>
<reference evidence="12" key="2">
    <citation type="submission" date="2022-10" db="EMBL/GenBank/DDBJ databases">
        <authorList>
            <consortium name="ENA_rothamsted_submissions"/>
            <consortium name="culmorum"/>
            <person name="King R."/>
        </authorList>
    </citation>
    <scope>NUCLEOTIDE SEQUENCE</scope>
</reference>
<dbReference type="InterPro" id="IPR038765">
    <property type="entry name" value="Papain-like_cys_pep_sf"/>
</dbReference>
<evidence type="ECO:0000256" key="5">
    <source>
        <dbReference type="ARBA" id="ARBA00022786"/>
    </source>
</evidence>
<evidence type="ECO:0000256" key="4">
    <source>
        <dbReference type="ARBA" id="ARBA00022771"/>
    </source>
</evidence>
<evidence type="ECO:0000256" key="1">
    <source>
        <dbReference type="ARBA" id="ARBA00000707"/>
    </source>
</evidence>
<evidence type="ECO:0000256" key="6">
    <source>
        <dbReference type="ARBA" id="ARBA00022801"/>
    </source>
</evidence>
<comment type="function">
    <text evidence="9">Hydrolase that can remove conjugated ubiquitin from proteins and may therefore play an important regulatory role at the level of protein turnover by preventing degradation.</text>
</comment>
<dbReference type="Gene3D" id="3.90.70.80">
    <property type="match status" value="1"/>
</dbReference>
<dbReference type="GO" id="GO:0004843">
    <property type="term" value="F:cysteine-type deubiquitinase activity"/>
    <property type="evidence" value="ECO:0007669"/>
    <property type="project" value="UniProtKB-UniRule"/>
</dbReference>
<evidence type="ECO:0000256" key="3">
    <source>
        <dbReference type="ARBA" id="ARBA00022723"/>
    </source>
</evidence>
<dbReference type="InterPro" id="IPR057766">
    <property type="entry name" value="Znf-C2H2_OTU1-like_C"/>
</dbReference>
<dbReference type="PROSITE" id="PS50053">
    <property type="entry name" value="UBIQUITIN_2"/>
    <property type="match status" value="1"/>
</dbReference>
<keyword evidence="6 9" id="KW-0378">Hydrolase</keyword>
<evidence type="ECO:0000256" key="2">
    <source>
        <dbReference type="ARBA" id="ARBA00022670"/>
    </source>
</evidence>
<dbReference type="PANTHER" id="PTHR13312">
    <property type="entry name" value="HIV-INDUCED PROTEIN-7-LIKE PROTEASE"/>
    <property type="match status" value="1"/>
</dbReference>
<dbReference type="CDD" id="cd17059">
    <property type="entry name" value="Ubl_OTU1"/>
    <property type="match status" value="1"/>
</dbReference>
<reference evidence="12" key="1">
    <citation type="submission" date="2022-01" db="EMBL/GenBank/DDBJ databases">
        <authorList>
            <person name="King R."/>
        </authorList>
    </citation>
    <scope>NUCLEOTIDE SEQUENCE</scope>
</reference>
<organism evidence="12 13">
    <name type="scientific">Phaedon cochleariae</name>
    <name type="common">Mustard beetle</name>
    <dbReference type="NCBI Taxonomy" id="80249"/>
    <lineage>
        <taxon>Eukaryota</taxon>
        <taxon>Metazoa</taxon>
        <taxon>Ecdysozoa</taxon>
        <taxon>Arthropoda</taxon>
        <taxon>Hexapoda</taxon>
        <taxon>Insecta</taxon>
        <taxon>Pterygota</taxon>
        <taxon>Neoptera</taxon>
        <taxon>Endopterygota</taxon>
        <taxon>Coleoptera</taxon>
        <taxon>Polyphaga</taxon>
        <taxon>Cucujiformia</taxon>
        <taxon>Chrysomeloidea</taxon>
        <taxon>Chrysomelidae</taxon>
        <taxon>Chrysomelinae</taxon>
        <taxon>Chrysomelini</taxon>
        <taxon>Phaedon</taxon>
    </lineage>
</organism>